<evidence type="ECO:0000313" key="7">
    <source>
        <dbReference type="EMBL" id="GBR15124.1"/>
    </source>
</evidence>
<evidence type="ECO:0000256" key="5">
    <source>
        <dbReference type="RuleBase" id="RU363032"/>
    </source>
</evidence>
<feature type="transmembrane region" description="Helical" evidence="5">
    <location>
        <begin position="108"/>
        <end position="137"/>
    </location>
</feature>
<dbReference type="InterPro" id="IPR035906">
    <property type="entry name" value="MetI-like_sf"/>
</dbReference>
<gene>
    <name evidence="7" type="ORF">AA0228_2429</name>
</gene>
<feature type="transmembrane region" description="Helical" evidence="5">
    <location>
        <begin position="65"/>
        <end position="87"/>
    </location>
</feature>
<feature type="transmembrane region" description="Helical" evidence="5">
    <location>
        <begin position="512"/>
        <end position="534"/>
    </location>
</feature>
<evidence type="ECO:0000259" key="6">
    <source>
        <dbReference type="PROSITE" id="PS50928"/>
    </source>
</evidence>
<keyword evidence="8" id="KW-1185">Reference proteome</keyword>
<evidence type="ECO:0000256" key="4">
    <source>
        <dbReference type="ARBA" id="ARBA00023136"/>
    </source>
</evidence>
<dbReference type="Gene3D" id="1.10.3720.10">
    <property type="entry name" value="MetI-like"/>
    <property type="match status" value="2"/>
</dbReference>
<evidence type="ECO:0000313" key="8">
    <source>
        <dbReference type="Proteomes" id="UP001061070"/>
    </source>
</evidence>
<reference evidence="7" key="1">
    <citation type="submission" date="2013-04" db="EMBL/GenBank/DDBJ databases">
        <title>The genome sequencing project of 58 acetic acid bacteria.</title>
        <authorList>
            <person name="Okamoto-Kainuma A."/>
            <person name="Ishikawa M."/>
            <person name="Umino S."/>
            <person name="Koizumi Y."/>
            <person name="Shiwa Y."/>
            <person name="Yoshikawa H."/>
            <person name="Matsutani M."/>
            <person name="Matsushita K."/>
        </authorList>
    </citation>
    <scope>NUCLEOTIDE SEQUENCE</scope>
    <source>
        <strain evidence="7">NRIC 0228</strain>
    </source>
</reference>
<keyword evidence="3 5" id="KW-1133">Transmembrane helix</keyword>
<keyword evidence="5" id="KW-0813">Transport</keyword>
<keyword evidence="4 5" id="KW-0472">Membrane</keyword>
<evidence type="ECO:0000256" key="3">
    <source>
        <dbReference type="ARBA" id="ARBA00022989"/>
    </source>
</evidence>
<dbReference type="InterPro" id="IPR000515">
    <property type="entry name" value="MetI-like"/>
</dbReference>
<name>A0ABQ0QE18_9PROT</name>
<feature type="domain" description="ABC transmembrane type-1" evidence="6">
    <location>
        <begin position="63"/>
        <end position="248"/>
    </location>
</feature>
<evidence type="ECO:0000256" key="1">
    <source>
        <dbReference type="ARBA" id="ARBA00004651"/>
    </source>
</evidence>
<feature type="domain" description="ABC transmembrane type-1" evidence="6">
    <location>
        <begin position="354"/>
        <end position="530"/>
    </location>
</feature>
<feature type="transmembrane region" description="Helical" evidence="5">
    <location>
        <begin position="415"/>
        <end position="437"/>
    </location>
</feature>
<accession>A0ABQ0QE18</accession>
<keyword evidence="2 5" id="KW-0812">Transmembrane</keyword>
<comment type="similarity">
    <text evidence="5">Belongs to the binding-protein-dependent transport system permease family.</text>
</comment>
<feature type="transmembrane region" description="Helical" evidence="5">
    <location>
        <begin position="458"/>
        <end position="483"/>
    </location>
</feature>
<dbReference type="Pfam" id="PF00528">
    <property type="entry name" value="BPD_transp_1"/>
    <property type="match status" value="1"/>
</dbReference>
<comment type="subcellular location">
    <subcellularLocation>
        <location evidence="1 5">Cell membrane</location>
        <topology evidence="1 5">Multi-pass membrane protein</topology>
    </subcellularLocation>
</comment>
<feature type="transmembrane region" description="Helical" evidence="5">
    <location>
        <begin position="392"/>
        <end position="409"/>
    </location>
</feature>
<feature type="transmembrane region" description="Helical" evidence="5">
    <location>
        <begin position="324"/>
        <end position="343"/>
    </location>
</feature>
<dbReference type="Proteomes" id="UP001061070">
    <property type="component" value="Unassembled WGS sequence"/>
</dbReference>
<dbReference type="PANTHER" id="PTHR42744">
    <property type="entry name" value="BINDING-PROTEIN-DEPENDENT TRANSPORT SYSTEMS INNER MEMBRANE COMPONENT"/>
    <property type="match status" value="1"/>
</dbReference>
<dbReference type="RefSeq" id="WP_099182655.1">
    <property type="nucleotide sequence ID" value="NZ_BAQW01000013.1"/>
</dbReference>
<evidence type="ECO:0000256" key="2">
    <source>
        <dbReference type="ARBA" id="ARBA00022692"/>
    </source>
</evidence>
<feature type="transmembrane region" description="Helical" evidence="5">
    <location>
        <begin position="355"/>
        <end position="380"/>
    </location>
</feature>
<dbReference type="PROSITE" id="PS50928">
    <property type="entry name" value="ABC_TM1"/>
    <property type="match status" value="2"/>
</dbReference>
<dbReference type="EMBL" id="BAQW01000013">
    <property type="protein sequence ID" value="GBR15124.1"/>
    <property type="molecule type" value="Genomic_DNA"/>
</dbReference>
<protein>
    <submittedName>
        <fullName evidence="7">Transporter</fullName>
    </submittedName>
</protein>
<organism evidence="7 8">
    <name type="scientific">Gluconobacter frateurii NRIC 0228</name>
    <dbReference type="NCBI Taxonomy" id="1307946"/>
    <lineage>
        <taxon>Bacteria</taxon>
        <taxon>Pseudomonadati</taxon>
        <taxon>Pseudomonadota</taxon>
        <taxon>Alphaproteobacteria</taxon>
        <taxon>Acetobacterales</taxon>
        <taxon>Acetobacteraceae</taxon>
        <taxon>Gluconobacter</taxon>
    </lineage>
</organism>
<dbReference type="PANTHER" id="PTHR42744:SF1">
    <property type="entry name" value="BINDING-PROTEIN-DEPENDENT TRANSPORT SYSTEMS INNER MEMBRANE COMPONENT"/>
    <property type="match status" value="1"/>
</dbReference>
<feature type="transmembrane region" description="Helical" evidence="5">
    <location>
        <begin position="229"/>
        <end position="248"/>
    </location>
</feature>
<proteinExistence type="inferred from homology"/>
<sequence>MTGSPLAMPIRVMHRWRQRMSGIELSILFAGAALCLFLVKKAVWVPDVLPLPGRPAVSIWQELLFTLLHAFLALDTVVIVSLALAGLSRQFPRFRQLLVPALSVARSIPGLGLTGLLALVLPPLATIVIVAAFNMIWRVLTAILDAEETLPPELNEVAIGLHMTGWQHFWRLQMPVAIPLVAFRASQALPGLWFRLLCVEGLATLLMRHDVGGLGAQALIGLETHHASWFLTAGILAVLLILIIDQCLTRPMMGWAQRYRLDGPQPQKNRGRSWMLQFWRESAILNGASVGLHRLIGGIGNWRVGRARRHVPAMSYASFSLPDWLVPLASLVLLGLAVAHSHLTDRLPYDLLESILTLSHVCGALVLCGLLWLPLALFFFDAGERMFRVARLLVLAGALFPAVLFYPLFREFDIIPAAVLLFIGAHWLTGGTVLDAMQAIPGPFRQVARGLRLKGALLWKRLILPAVAPDLCGGLLLAAVPIWDAVMIAEAFVPSDTGLGATLLADMLQGQIAAQVVVLMLLTLLSMLLDRLVLQPLAVHAAQKYAIQ</sequence>
<dbReference type="SUPFAM" id="SSF161098">
    <property type="entry name" value="MetI-like"/>
    <property type="match status" value="2"/>
</dbReference>
<comment type="caution">
    <text evidence="7">The sequence shown here is derived from an EMBL/GenBank/DDBJ whole genome shotgun (WGS) entry which is preliminary data.</text>
</comment>